<dbReference type="AlphaFoldDB" id="A0A4R3PSG0"/>
<reference evidence="1 2" key="1">
    <citation type="submission" date="2019-03" db="EMBL/GenBank/DDBJ databases">
        <title>Genomic Encyclopedia of Type Strains, Phase IV (KMG-V): Genome sequencing to study the core and pangenomes of soil and plant-associated prokaryotes.</title>
        <authorList>
            <person name="Whitman W."/>
        </authorList>
    </citation>
    <scope>NUCLEOTIDE SEQUENCE [LARGE SCALE GENOMIC DNA]</scope>
    <source>
        <strain evidence="1 2">Hc14</strain>
    </source>
</reference>
<dbReference type="OrthoDB" id="9799383at2"/>
<dbReference type="EMBL" id="SMBH01000036">
    <property type="protein sequence ID" value="TCU05353.1"/>
    <property type="molecule type" value="Genomic_DNA"/>
</dbReference>
<protein>
    <submittedName>
        <fullName evidence="1">Uncharacterized protein</fullName>
    </submittedName>
</protein>
<proteinExistence type="predicted"/>
<comment type="caution">
    <text evidence="1">The sequence shown here is derived from an EMBL/GenBank/DDBJ whole genome shotgun (WGS) entry which is preliminary data.</text>
</comment>
<organism evidence="1 2">
    <name type="scientific">Rhizobium sullae</name>
    <name type="common">Rhizobium hedysari</name>
    <dbReference type="NCBI Taxonomy" id="50338"/>
    <lineage>
        <taxon>Bacteria</taxon>
        <taxon>Pseudomonadati</taxon>
        <taxon>Pseudomonadota</taxon>
        <taxon>Alphaproteobacteria</taxon>
        <taxon>Hyphomicrobiales</taxon>
        <taxon>Rhizobiaceae</taxon>
        <taxon>Rhizobium/Agrobacterium group</taxon>
        <taxon>Rhizobium</taxon>
    </lineage>
</organism>
<name>A0A4R3PSG0_RHISU</name>
<sequence length="68" mass="8036">MATAANRVSAQTSDEINRRLRWQMEERLAYYEAHTDQIETRLAELDREWESANARGECFHICLHGKQQ</sequence>
<accession>A0A4R3PSG0</accession>
<dbReference type="Proteomes" id="UP000294576">
    <property type="component" value="Unassembled WGS sequence"/>
</dbReference>
<evidence type="ECO:0000313" key="2">
    <source>
        <dbReference type="Proteomes" id="UP000294576"/>
    </source>
</evidence>
<gene>
    <name evidence="1" type="ORF">EV132_13614</name>
</gene>
<evidence type="ECO:0000313" key="1">
    <source>
        <dbReference type="EMBL" id="TCU05353.1"/>
    </source>
</evidence>
<dbReference type="RefSeq" id="WP_087006135.1">
    <property type="nucleotide sequence ID" value="NZ_FWER01000115.1"/>
</dbReference>